<reference evidence="2" key="1">
    <citation type="journal article" date="2009" name="Rice">
        <title>De Novo Next Generation Sequencing of Plant Genomes.</title>
        <authorList>
            <person name="Rounsley S."/>
            <person name="Marri P.R."/>
            <person name="Yu Y."/>
            <person name="He R."/>
            <person name="Sisneros N."/>
            <person name="Goicoechea J.L."/>
            <person name="Lee S.J."/>
            <person name="Angelova A."/>
            <person name="Kudrna D."/>
            <person name="Luo M."/>
            <person name="Affourtit J."/>
            <person name="Desany B."/>
            <person name="Knight J."/>
            <person name="Niazi F."/>
            <person name="Egholm M."/>
            <person name="Wing R.A."/>
        </authorList>
    </citation>
    <scope>NUCLEOTIDE SEQUENCE [LARGE SCALE GENOMIC DNA]</scope>
    <source>
        <strain evidence="2">cv. IRGC 105608</strain>
    </source>
</reference>
<dbReference type="AlphaFoldDB" id="A0A0D3H6K1"/>
<sequence length="62" mass="7038">MPKFGKCTQNNAILWLASNTPHQLVRHTRVASPVNFTHPSTKVDNTWGARRRRRRGDLAGVD</sequence>
<dbReference type="EnsemblPlants" id="OBART09G09370.1">
    <property type="protein sequence ID" value="OBART09G09370.1"/>
    <property type="gene ID" value="OBART09G09370"/>
</dbReference>
<name>A0A0D3H6K1_9ORYZ</name>
<keyword evidence="3" id="KW-1185">Reference proteome</keyword>
<dbReference type="Proteomes" id="UP000026960">
    <property type="component" value="Chromosome 9"/>
</dbReference>
<accession>A0A0D3H6K1</accession>
<reference evidence="2" key="2">
    <citation type="submission" date="2015-03" db="UniProtKB">
        <authorList>
            <consortium name="EnsemblPlants"/>
        </authorList>
    </citation>
    <scope>IDENTIFICATION</scope>
</reference>
<dbReference type="Gramene" id="OBART09G09370.1">
    <property type="protein sequence ID" value="OBART09G09370.1"/>
    <property type="gene ID" value="OBART09G09370"/>
</dbReference>
<evidence type="ECO:0000256" key="1">
    <source>
        <dbReference type="SAM" id="MobiDB-lite"/>
    </source>
</evidence>
<feature type="region of interest" description="Disordered" evidence="1">
    <location>
        <begin position="41"/>
        <end position="62"/>
    </location>
</feature>
<evidence type="ECO:0000313" key="2">
    <source>
        <dbReference type="EnsemblPlants" id="OBART09G09370.1"/>
    </source>
</evidence>
<organism evidence="2">
    <name type="scientific">Oryza barthii</name>
    <dbReference type="NCBI Taxonomy" id="65489"/>
    <lineage>
        <taxon>Eukaryota</taxon>
        <taxon>Viridiplantae</taxon>
        <taxon>Streptophyta</taxon>
        <taxon>Embryophyta</taxon>
        <taxon>Tracheophyta</taxon>
        <taxon>Spermatophyta</taxon>
        <taxon>Magnoliopsida</taxon>
        <taxon>Liliopsida</taxon>
        <taxon>Poales</taxon>
        <taxon>Poaceae</taxon>
        <taxon>BOP clade</taxon>
        <taxon>Oryzoideae</taxon>
        <taxon>Oryzeae</taxon>
        <taxon>Oryzinae</taxon>
        <taxon>Oryza</taxon>
    </lineage>
</organism>
<protein>
    <submittedName>
        <fullName evidence="2">Uncharacterized protein</fullName>
    </submittedName>
</protein>
<dbReference type="HOGENOM" id="CLU_2907664_0_0_1"/>
<proteinExistence type="predicted"/>
<dbReference type="PaxDb" id="65489-OBART09G09370.1"/>
<evidence type="ECO:0000313" key="3">
    <source>
        <dbReference type="Proteomes" id="UP000026960"/>
    </source>
</evidence>